<feature type="region of interest" description="Disordered" evidence="1">
    <location>
        <begin position="653"/>
        <end position="677"/>
    </location>
</feature>
<feature type="transmembrane region" description="Helical" evidence="2">
    <location>
        <begin position="164"/>
        <end position="189"/>
    </location>
</feature>
<feature type="compositionally biased region" description="Polar residues" evidence="1">
    <location>
        <begin position="972"/>
        <end position="981"/>
    </location>
</feature>
<feature type="region of interest" description="Disordered" evidence="1">
    <location>
        <begin position="355"/>
        <end position="403"/>
    </location>
</feature>
<feature type="compositionally biased region" description="Basic and acidic residues" evidence="1">
    <location>
        <begin position="718"/>
        <end position="727"/>
    </location>
</feature>
<keyword evidence="2" id="KW-0472">Membrane</keyword>
<feature type="region of interest" description="Disordered" evidence="1">
    <location>
        <begin position="1041"/>
        <end position="1089"/>
    </location>
</feature>
<feature type="transmembrane region" description="Helical" evidence="2">
    <location>
        <begin position="529"/>
        <end position="557"/>
    </location>
</feature>
<dbReference type="EMBL" id="OOIP01000024">
    <property type="protein sequence ID" value="SPO41095.1"/>
    <property type="molecule type" value="Genomic_DNA"/>
</dbReference>
<dbReference type="OrthoDB" id="2554192at2759"/>
<feature type="region of interest" description="Disordered" evidence="1">
    <location>
        <begin position="712"/>
        <end position="853"/>
    </location>
</feature>
<feature type="transmembrane region" description="Helical" evidence="2">
    <location>
        <begin position="46"/>
        <end position="69"/>
    </location>
</feature>
<feature type="region of interest" description="Disordered" evidence="1">
    <location>
        <begin position="460"/>
        <end position="483"/>
    </location>
</feature>
<feature type="region of interest" description="Disordered" evidence="1">
    <location>
        <begin position="1486"/>
        <end position="1531"/>
    </location>
</feature>
<feature type="compositionally biased region" description="Polar residues" evidence="1">
    <location>
        <begin position="472"/>
        <end position="483"/>
    </location>
</feature>
<proteinExistence type="predicted"/>
<keyword evidence="2" id="KW-0812">Transmembrane</keyword>
<name>A0A5C3FBT2_9BASI</name>
<feature type="compositionally biased region" description="Polar residues" evidence="1">
    <location>
        <begin position="656"/>
        <end position="673"/>
    </location>
</feature>
<feature type="compositionally biased region" description="Basic and acidic residues" evidence="1">
    <location>
        <begin position="1067"/>
        <end position="1080"/>
    </location>
</feature>
<evidence type="ECO:0000313" key="3">
    <source>
        <dbReference type="EMBL" id="SPO41095.1"/>
    </source>
</evidence>
<feature type="region of interest" description="Disordered" evidence="1">
    <location>
        <begin position="566"/>
        <end position="589"/>
    </location>
</feature>
<feature type="region of interest" description="Disordered" evidence="1">
    <location>
        <begin position="867"/>
        <end position="982"/>
    </location>
</feature>
<feature type="region of interest" description="Disordered" evidence="1">
    <location>
        <begin position="1256"/>
        <end position="1284"/>
    </location>
</feature>
<dbReference type="Proteomes" id="UP000323386">
    <property type="component" value="Unassembled WGS sequence"/>
</dbReference>
<evidence type="ECO:0000256" key="2">
    <source>
        <dbReference type="SAM" id="Phobius"/>
    </source>
</evidence>
<feature type="compositionally biased region" description="Basic and acidic residues" evidence="1">
    <location>
        <begin position="1260"/>
        <end position="1275"/>
    </location>
</feature>
<keyword evidence="2" id="KW-1133">Transmembrane helix</keyword>
<feature type="transmembrane region" description="Helical" evidence="2">
    <location>
        <begin position="122"/>
        <end position="144"/>
    </location>
</feature>
<evidence type="ECO:0000313" key="4">
    <source>
        <dbReference type="Proteomes" id="UP000323386"/>
    </source>
</evidence>
<feature type="transmembrane region" description="Helical" evidence="2">
    <location>
        <begin position="498"/>
        <end position="517"/>
    </location>
</feature>
<accession>A0A5C3FBT2</accession>
<gene>
    <name evidence="3" type="ORF">PSFLO_06577</name>
</gene>
<feature type="region of interest" description="Disordered" evidence="1">
    <location>
        <begin position="1543"/>
        <end position="1562"/>
    </location>
</feature>
<evidence type="ECO:0000256" key="1">
    <source>
        <dbReference type="SAM" id="MobiDB-lite"/>
    </source>
</evidence>
<reference evidence="3 4" key="1">
    <citation type="submission" date="2018-03" db="EMBL/GenBank/DDBJ databases">
        <authorList>
            <person name="Guldener U."/>
        </authorList>
    </citation>
    <scope>NUCLEOTIDE SEQUENCE [LARGE SCALE GENOMIC DNA]</scope>
    <source>
        <strain evidence="3 4">DAOM196992</strain>
    </source>
</reference>
<organism evidence="3 4">
    <name type="scientific">Pseudozyma flocculosa</name>
    <dbReference type="NCBI Taxonomy" id="84751"/>
    <lineage>
        <taxon>Eukaryota</taxon>
        <taxon>Fungi</taxon>
        <taxon>Dikarya</taxon>
        <taxon>Basidiomycota</taxon>
        <taxon>Ustilaginomycotina</taxon>
        <taxon>Ustilaginomycetes</taxon>
        <taxon>Ustilaginales</taxon>
        <taxon>Ustilaginaceae</taxon>
        <taxon>Pseudozyma</taxon>
    </lineage>
</organism>
<feature type="compositionally biased region" description="Polar residues" evidence="1">
    <location>
        <begin position="781"/>
        <end position="794"/>
    </location>
</feature>
<protein>
    <submittedName>
        <fullName evidence="3">Uncharacterized protein</fullName>
    </submittedName>
</protein>
<keyword evidence="4" id="KW-1185">Reference proteome</keyword>
<feature type="compositionally biased region" description="Low complexity" evidence="1">
    <location>
        <begin position="808"/>
        <end position="824"/>
    </location>
</feature>
<sequence length="1651" mass="174585">MVQRLPLAIVLAALALLSIASSAALIVSLLHPSHVHQRLLPAQRLQLLLASLDIAIVFASAASLCDVVFRHSQPPPSPFSDAPTTFALCLCLLLRPAIVCAFATNSFATIWLDRSAASRLKLFLPPSLAAVFVSAACALVTGIYGDGAAYDSGMTIGQAVTSAWTISCVALLAIVTTLAIGGIIWAVWASSQQQGGHNRNSNRLLGFPPSPRPHEPRGAIAEHRELEPILMQPVAATRTEFGVIPPKASVHTFGHGRPIGSLDTGRRIDQALQGTLCRSEQTATTLANWGGAGAPVATTLASTLDAYDSYSRRDAQGSGIDGDAHRDLDQTAGTTAAAAADFSIQHAYDHAFDGTFASPEPSFSREAPDSDTRAPSGILRPTITPQIGRTTGSDRSRRLAARASRLSTCSHSEALLRRVRSTGFVLVDSHRLRRDAAGQGFDESSASVASAAAASARRVSDIEKGGVGQDQPCLSPSSDSAPATTLSRTEALKALSRLTGLILSVWLPFAFSLPFLTNGWTHDTRQTTSAATVVLLCLGLTLTSPLMVLQRFVAYLLEKRRLHAMREGSRSRRRAHTPPLDPSHGRDWSISTSGPVAGVGYGDCNGYDHGLLDQASAVHPRSSPAAPSPQAGPIRFSSADTFGAAVHRPSAVLSHHTGSVRSRSGAKRSSSVKSVAYSDRHWAGRRGSGDRVEPRSPFWRAVNLMLSPHPRLEVLPQDDGRASDDTAARAVHRASHASRPSMLPHFPGQPTLGVSGHPAEPAGTRTNKDPQPGRDLLMPASSGSWHRSDTSLSDLSAVDGDERRSHELAGLLSSRQRRASLSGSVQGDGSAKLEGHHDHHHAGTLAPDDTALDPLQCEPVEDRQAGWASAGMAPLEPRPSFERDRSMSTMASQADPPSRSQARQEEAQTDAGIDIDLSLQPMSTSPTAEKHQTRMTMAEFLQDDTAVSEQESPGQARAHPSSFSGSDVVGASPSSHQSTPGSIGIAARASLSISNSPVGDMLAHLSESAKRRKIRSTISDAMALRSPSYMVLEDLADDYSRRRDHRDGEQPAEQHSPTSAAIPADTGSERNGVRDDLDNTRRRRSMASDVGRAIKTKLSLAKSLGLSNSRRSTASSPGSKTMLGEAMGLQAMPKRPLSAELGLERTSKANKEGAAASDTSYAASTIGAATATAIAATPWTLGHARSPGESTSSSHRRQDTLGSISVLSSCLSEEIVISPDPSPQKPREVEHVGLEPEVPPCLVPPAGLGEPLEAVAEEEEHLHDDEESHSARQDEGSSSSTAGIVGVYGSGVPLDRNPLSFFREHFPVRILSPVLEATEDTSWGARSRVASLLSLSPVSAWGRSIGGTPVRGDDALSLASNLQHSATHGDRGSPASRVGGSPIKAALLQRMLLRQVQRQGTPEGGLSLVLGGAGGDDADEGQRLGSLQLLVRDGSTMAAGAAAAEATPTSTPASLRLRELSFDSSVWQRSPPSLELSMPEPAVAHDDAVPRTPAEDSWQGGGGLAAGRVQASRTDSRRTKGKRRSTSSLQLLASSGAAAVSGWKDVRRRSAASGDTSDGTVKRRSVLSTPLGELRLKLKKLERRSSLLGRGASGERFGTMTLADQVRRPKKPRKARGRVAVMIERHQFCVIDDDDSFVKIVRAPGGEAARP</sequence>